<dbReference type="STRING" id="28134.SAMN05444288_0380"/>
<keyword evidence="2" id="KW-1185">Reference proteome</keyword>
<dbReference type="RefSeq" id="WP_004369192.1">
    <property type="nucleotide sequence ID" value="NZ_GL833119.1"/>
</dbReference>
<dbReference type="eggNOG" id="COG4679">
    <property type="taxonomic scope" value="Bacteria"/>
</dbReference>
<sequence length="121" mass="14494">METEIRLLIPTEEFNDFYERLSDRVKSKYDYVMSIMATQYVVSEKFVKHLEGTDFYEMRVSISSNEYRTVIFAIDGDNFMSSKRIVLLGSFLKKDTKQYKIEINKSSQILDKWRKIYVEDK</sequence>
<comment type="caution">
    <text evidence="1">The sequence shown here is derived from an EMBL/GenBank/DDBJ whole genome shotgun (WGS) entry which is preliminary data.</text>
</comment>
<proteinExistence type="predicted"/>
<dbReference type="AlphaFoldDB" id="E7RMY9"/>
<evidence type="ECO:0000313" key="2">
    <source>
        <dbReference type="Proteomes" id="UP000005580"/>
    </source>
</evidence>
<organism evidence="1 2">
    <name type="scientific">Hoylesella oralis ATCC 33269</name>
    <dbReference type="NCBI Taxonomy" id="873533"/>
    <lineage>
        <taxon>Bacteria</taxon>
        <taxon>Pseudomonadati</taxon>
        <taxon>Bacteroidota</taxon>
        <taxon>Bacteroidia</taxon>
        <taxon>Bacteroidales</taxon>
        <taxon>Prevotellaceae</taxon>
        <taxon>Hoylesella</taxon>
    </lineage>
</organism>
<gene>
    <name evidence="1" type="ORF">HMPREF0663_10489</name>
</gene>
<evidence type="ECO:0008006" key="3">
    <source>
        <dbReference type="Google" id="ProtNLM"/>
    </source>
</evidence>
<name>E7RMY9_9BACT</name>
<reference evidence="1" key="1">
    <citation type="submission" date="2011-01" db="EMBL/GenBank/DDBJ databases">
        <authorList>
            <person name="Muzny D."/>
            <person name="Qin X."/>
            <person name="Buhay C."/>
            <person name="Dugan-Rocha S."/>
            <person name="Ding Y."/>
            <person name="Chen G."/>
            <person name="Hawes A."/>
            <person name="Holder M."/>
            <person name="Jhangiani S."/>
            <person name="Johnson A."/>
            <person name="Khan Z."/>
            <person name="Li Z."/>
            <person name="Liu W."/>
            <person name="Liu X."/>
            <person name="Perez L."/>
            <person name="Shen H."/>
            <person name="Wang Q."/>
            <person name="Watt J."/>
            <person name="Xi L."/>
            <person name="Xin Y."/>
            <person name="Zhou J."/>
            <person name="Deng J."/>
            <person name="Jiang H."/>
            <person name="Liu Y."/>
            <person name="Qu J."/>
            <person name="Song X.-Z."/>
            <person name="Zhang L."/>
            <person name="Villasana D."/>
            <person name="Johnson A."/>
            <person name="Liu J."/>
            <person name="Liyanage D."/>
            <person name="Lorensuhewa L."/>
            <person name="Robinson T."/>
            <person name="Song A."/>
            <person name="Song B.-B."/>
            <person name="Dinh H."/>
            <person name="Thornton R."/>
            <person name="Coyle M."/>
            <person name="Francisco L."/>
            <person name="Jackson L."/>
            <person name="Javaid M."/>
            <person name="Korchina V."/>
            <person name="Kovar C."/>
            <person name="Mata R."/>
            <person name="Mathew T."/>
            <person name="Ngo R."/>
            <person name="Nguyen L."/>
            <person name="Nguyen N."/>
            <person name="Okwuonu G."/>
            <person name="Ongeri F."/>
            <person name="Pham C."/>
            <person name="Simmons D."/>
            <person name="Wilczek-Boney K."/>
            <person name="Hale W."/>
            <person name="Jakkamsetti A."/>
            <person name="Pham P."/>
            <person name="Ruth R."/>
            <person name="San Lucas F."/>
            <person name="Warren J."/>
            <person name="Zhang J."/>
            <person name="Zhao Z."/>
            <person name="Zhou C."/>
            <person name="Zhu D."/>
            <person name="Lee S."/>
            <person name="Bess C."/>
            <person name="Blankenburg K."/>
            <person name="Forbes L."/>
            <person name="Fu Q."/>
            <person name="Gubbala S."/>
            <person name="Hirani K."/>
            <person name="Jayaseelan J.C."/>
            <person name="Lara F."/>
            <person name="Munidasa M."/>
            <person name="Palculict T."/>
            <person name="Patil S."/>
            <person name="Pu L.-L."/>
            <person name="Saada N."/>
            <person name="Tang L."/>
            <person name="Weissenberger G."/>
            <person name="Zhu Y."/>
            <person name="Hemphill L."/>
            <person name="Shang Y."/>
            <person name="Youmans B."/>
            <person name="Ayvaz T."/>
            <person name="Ross M."/>
            <person name="Santibanez J."/>
            <person name="Aqrawi P."/>
            <person name="Gross S."/>
            <person name="Joshi V."/>
            <person name="Fowler G."/>
            <person name="Nazareth L."/>
            <person name="Reid J."/>
            <person name="Worley K."/>
            <person name="Petrosino J."/>
            <person name="Highlander S."/>
            <person name="Gibbs R."/>
        </authorList>
    </citation>
    <scope>NUCLEOTIDE SEQUENCE [LARGE SCALE GENOMIC DNA]</scope>
    <source>
        <strain evidence="1">ATCC 33269</strain>
    </source>
</reference>
<dbReference type="Pfam" id="PF05973">
    <property type="entry name" value="Gp49"/>
    <property type="match status" value="1"/>
</dbReference>
<accession>E7RMY9</accession>
<dbReference type="InterPro" id="IPR009241">
    <property type="entry name" value="HigB-like"/>
</dbReference>
<dbReference type="EMBL" id="AEPE02000002">
    <property type="protein sequence ID" value="EFZ38120.1"/>
    <property type="molecule type" value="Genomic_DNA"/>
</dbReference>
<dbReference type="Proteomes" id="UP000005580">
    <property type="component" value="Unassembled WGS sequence"/>
</dbReference>
<evidence type="ECO:0000313" key="1">
    <source>
        <dbReference type="EMBL" id="EFZ38120.1"/>
    </source>
</evidence>
<protein>
    <recommendedName>
        <fullName evidence="3">Toxin-antitoxin system, toxin component, RelE family</fullName>
    </recommendedName>
</protein>
<dbReference type="HOGENOM" id="CLU_122734_5_0_10"/>